<dbReference type="SUPFAM" id="SSF53335">
    <property type="entry name" value="S-adenosyl-L-methionine-dependent methyltransferases"/>
    <property type="match status" value="1"/>
</dbReference>
<evidence type="ECO:0000313" key="2">
    <source>
        <dbReference type="Proteomes" id="UP000291259"/>
    </source>
</evidence>
<dbReference type="RefSeq" id="WP_129190398.1">
    <property type="nucleotide sequence ID" value="NZ_CP035491.1"/>
</dbReference>
<keyword evidence="1" id="KW-0489">Methyltransferase</keyword>
<dbReference type="GO" id="GO:0032259">
    <property type="term" value="P:methylation"/>
    <property type="evidence" value="ECO:0007669"/>
    <property type="project" value="UniProtKB-KW"/>
</dbReference>
<protein>
    <submittedName>
        <fullName evidence="1">Class I SAM-dependent methyltransferase</fullName>
    </submittedName>
</protein>
<dbReference type="GO" id="GO:0008168">
    <property type="term" value="F:methyltransferase activity"/>
    <property type="evidence" value="ECO:0007669"/>
    <property type="project" value="UniProtKB-KW"/>
</dbReference>
<proteinExistence type="predicted"/>
<dbReference type="AlphaFoldDB" id="A0A4P6FBS4"/>
<accession>A0A4P6FBS4</accession>
<keyword evidence="2" id="KW-1185">Reference proteome</keyword>
<gene>
    <name evidence="1" type="ORF">ET445_08000</name>
</gene>
<keyword evidence="1" id="KW-0808">Transferase</keyword>
<dbReference type="KEGG" id="agf:ET445_08000"/>
<organism evidence="1 2">
    <name type="scientific">Agromyces protaetiae</name>
    <dbReference type="NCBI Taxonomy" id="2509455"/>
    <lineage>
        <taxon>Bacteria</taxon>
        <taxon>Bacillati</taxon>
        <taxon>Actinomycetota</taxon>
        <taxon>Actinomycetes</taxon>
        <taxon>Micrococcales</taxon>
        <taxon>Microbacteriaceae</taxon>
        <taxon>Agromyces</taxon>
    </lineage>
</organism>
<dbReference type="EMBL" id="CP035491">
    <property type="protein sequence ID" value="QAY73294.1"/>
    <property type="molecule type" value="Genomic_DNA"/>
</dbReference>
<dbReference type="Proteomes" id="UP000291259">
    <property type="component" value="Chromosome"/>
</dbReference>
<dbReference type="Gene3D" id="3.40.50.150">
    <property type="entry name" value="Vaccinia Virus protein VP39"/>
    <property type="match status" value="1"/>
</dbReference>
<dbReference type="InterPro" id="IPR029063">
    <property type="entry name" value="SAM-dependent_MTases_sf"/>
</dbReference>
<name>A0A4P6FBS4_9MICO</name>
<sequence length="276" mass="29708">MPVGSITRGTTNTNRLRRVDRWIAEHPALRRAAPDPLVVDLGFGASGVTAFELATRLRRARPDVVVLGLEIDPARVATANGQLEAVRRGATTFAPDLAVSFALGGFEVPSTRPPAIIRAFNVLRQYDEADVAAAWGRMQARLAPGGLLVEGTCDELGRISSWVGLSPAGPESFSVSLRLADLDVPSIVAERLPKALIHRNVPGERVHEFLTALDRAWRVHAPLSVYGPSQRFIRVAETLKGEGWPVRGGVRRWRLGELTVDWASVAPGTAGATPIG</sequence>
<evidence type="ECO:0000313" key="1">
    <source>
        <dbReference type="EMBL" id="QAY73294.1"/>
    </source>
</evidence>
<dbReference type="OrthoDB" id="5498854at2"/>
<reference evidence="1 2" key="1">
    <citation type="submission" date="2019-01" db="EMBL/GenBank/DDBJ databases">
        <title>Genome sequencing of strain FW100M-8.</title>
        <authorList>
            <person name="Heo J."/>
            <person name="Kim S.-J."/>
            <person name="Kim J.-S."/>
            <person name="Hong S.-B."/>
            <person name="Kwon S.-W."/>
        </authorList>
    </citation>
    <scope>NUCLEOTIDE SEQUENCE [LARGE SCALE GENOMIC DNA]</scope>
    <source>
        <strain evidence="1 2">FW100M-8</strain>
    </source>
</reference>